<dbReference type="EMBL" id="FOIA01000024">
    <property type="protein sequence ID" value="SET38477.1"/>
    <property type="molecule type" value="Genomic_DNA"/>
</dbReference>
<protein>
    <submittedName>
        <fullName evidence="4">Putative peptidoglycan binding domain-containing protein</fullName>
    </submittedName>
</protein>
<dbReference type="Gene3D" id="1.10.101.10">
    <property type="entry name" value="PGBD-like superfamily/PGBD"/>
    <property type="match status" value="1"/>
</dbReference>
<dbReference type="PROSITE" id="PS51257">
    <property type="entry name" value="PROKAR_LIPOPROTEIN"/>
    <property type="match status" value="1"/>
</dbReference>
<organism evidence="4 5">
    <name type="scientific">Nitrosomonas marina</name>
    <dbReference type="NCBI Taxonomy" id="917"/>
    <lineage>
        <taxon>Bacteria</taxon>
        <taxon>Pseudomonadati</taxon>
        <taxon>Pseudomonadota</taxon>
        <taxon>Betaproteobacteria</taxon>
        <taxon>Nitrosomonadales</taxon>
        <taxon>Nitrosomonadaceae</taxon>
        <taxon>Nitrosomonas</taxon>
    </lineage>
</organism>
<keyword evidence="1" id="KW-0175">Coiled coil</keyword>
<dbReference type="RefSeq" id="WP_256207569.1">
    <property type="nucleotide sequence ID" value="NZ_FOIA01000024.1"/>
</dbReference>
<evidence type="ECO:0000256" key="2">
    <source>
        <dbReference type="SAM" id="SignalP"/>
    </source>
</evidence>
<dbReference type="InterPro" id="IPR002477">
    <property type="entry name" value="Peptidoglycan-bd-like"/>
</dbReference>
<evidence type="ECO:0000259" key="3">
    <source>
        <dbReference type="Pfam" id="PF01471"/>
    </source>
</evidence>
<feature type="domain" description="Peptidoglycan binding-like" evidence="3">
    <location>
        <begin position="162"/>
        <end position="213"/>
    </location>
</feature>
<reference evidence="5" key="1">
    <citation type="submission" date="2016-10" db="EMBL/GenBank/DDBJ databases">
        <authorList>
            <person name="Varghese N."/>
            <person name="Submissions S."/>
        </authorList>
    </citation>
    <scope>NUCLEOTIDE SEQUENCE [LARGE SCALE GENOMIC DNA]</scope>
    <source>
        <strain evidence="5">Nm71</strain>
    </source>
</reference>
<feature type="signal peptide" evidence="2">
    <location>
        <begin position="1"/>
        <end position="23"/>
    </location>
</feature>
<dbReference type="AlphaFoldDB" id="A0A1I0E0E0"/>
<gene>
    <name evidence="4" type="ORF">SAMN05216326_1248</name>
</gene>
<feature type="chain" id="PRO_5011571589" evidence="2">
    <location>
        <begin position="24"/>
        <end position="217"/>
    </location>
</feature>
<keyword evidence="5" id="KW-1185">Reference proteome</keyword>
<dbReference type="InterPro" id="IPR036366">
    <property type="entry name" value="PGBDSf"/>
</dbReference>
<sequence>MKSSKVKLLSASVVFLFTAGLLSGCGDEPEDAATQSQEQVTDEPIQSLETIIEPEPLVDIQETDDIEPFGNIDLEEEMSSMEGILNDLSDETSESIDTAAKTAGDAFDKMIDAAKETANEAEIAVSEIQEDAADALEATVVEPANEIMEDSHEVVAATPGLIRRVQQALANAGYNPGPVDGISGPRTLSAIENFQQDNDLATGELTKETLRALGVDF</sequence>
<proteinExistence type="predicted"/>
<evidence type="ECO:0000313" key="4">
    <source>
        <dbReference type="EMBL" id="SET38477.1"/>
    </source>
</evidence>
<dbReference type="InterPro" id="IPR036365">
    <property type="entry name" value="PGBD-like_sf"/>
</dbReference>
<evidence type="ECO:0000313" key="5">
    <source>
        <dbReference type="Proteomes" id="UP000199345"/>
    </source>
</evidence>
<evidence type="ECO:0000256" key="1">
    <source>
        <dbReference type="SAM" id="Coils"/>
    </source>
</evidence>
<keyword evidence="2" id="KW-0732">Signal</keyword>
<dbReference type="Pfam" id="PF01471">
    <property type="entry name" value="PG_binding_1"/>
    <property type="match status" value="1"/>
</dbReference>
<name>A0A1I0E0E0_9PROT</name>
<dbReference type="SUPFAM" id="SSF47090">
    <property type="entry name" value="PGBD-like"/>
    <property type="match status" value="1"/>
</dbReference>
<accession>A0A1I0E0E0</accession>
<feature type="coiled-coil region" evidence="1">
    <location>
        <begin position="71"/>
        <end position="138"/>
    </location>
</feature>
<dbReference type="Proteomes" id="UP000199345">
    <property type="component" value="Unassembled WGS sequence"/>
</dbReference>